<comment type="caution">
    <text evidence="9">Lacks conserved residue(s) required for the propagation of feature annotation.</text>
</comment>
<feature type="binding site" evidence="9">
    <location>
        <position position="52"/>
    </location>
    <ligand>
        <name>ATP</name>
        <dbReference type="ChEBI" id="CHEBI:30616"/>
    </ligand>
</feature>
<evidence type="ECO:0000256" key="1">
    <source>
        <dbReference type="ARBA" id="ARBA00022490"/>
    </source>
</evidence>
<dbReference type="OrthoDB" id="9802097at2"/>
<comment type="cofactor">
    <cofactor evidence="9">
        <name>Mg(2+)</name>
        <dbReference type="ChEBI" id="CHEBI:18420"/>
    </cofactor>
</comment>
<dbReference type="EC" id="6.3.3.3" evidence="9"/>
<dbReference type="UniPathway" id="UPA00078">
    <property type="reaction ID" value="UER00161"/>
</dbReference>
<comment type="similarity">
    <text evidence="9">Belongs to the dethiobiotin synthetase family.</text>
</comment>
<dbReference type="SUPFAM" id="SSF52540">
    <property type="entry name" value="P-loop containing nucleoside triphosphate hydrolases"/>
    <property type="match status" value="1"/>
</dbReference>
<dbReference type="GO" id="GO:0000287">
    <property type="term" value="F:magnesium ion binding"/>
    <property type="evidence" value="ECO:0007669"/>
    <property type="project" value="UniProtKB-UniRule"/>
</dbReference>
<evidence type="ECO:0000313" key="10">
    <source>
        <dbReference type="EMBL" id="EOA55528.1"/>
    </source>
</evidence>
<feature type="binding site" evidence="9">
    <location>
        <begin position="14"/>
        <end position="19"/>
    </location>
    <ligand>
        <name>ATP</name>
        <dbReference type="ChEBI" id="CHEBI:30616"/>
    </ligand>
</feature>
<dbReference type="PANTHER" id="PTHR43210:SF2">
    <property type="entry name" value="ATP-DEPENDENT DETHIOBIOTIN SYNTHETASE BIOD 2"/>
    <property type="match status" value="1"/>
</dbReference>
<evidence type="ECO:0000313" key="11">
    <source>
        <dbReference type="Proteomes" id="UP000017831"/>
    </source>
</evidence>
<keyword evidence="2 9" id="KW-0436">Ligase</keyword>
<feature type="binding site" evidence="9">
    <location>
        <position position="43"/>
    </location>
    <ligand>
        <name>substrate</name>
    </ligand>
</feature>
<dbReference type="PANTHER" id="PTHR43210">
    <property type="entry name" value="DETHIOBIOTIN SYNTHETASE"/>
    <property type="match status" value="1"/>
</dbReference>
<dbReference type="HOGENOM" id="CLU_072551_3_0_10"/>
<dbReference type="eggNOG" id="COG0132">
    <property type="taxonomic scope" value="Bacteria"/>
</dbReference>
<accession>U6RK15</accession>
<comment type="subcellular location">
    <subcellularLocation>
        <location evidence="9">Cytoplasm</location>
    </subcellularLocation>
</comment>
<comment type="catalytic activity">
    <reaction evidence="8">
        <text>(7R,8S)-8-amino-7-(carboxyamino)nonanoate + ATP = (4R,5S)-dethiobiotin + ADP + phosphate + H(+)</text>
        <dbReference type="Rhea" id="RHEA:63684"/>
        <dbReference type="ChEBI" id="CHEBI:15378"/>
        <dbReference type="ChEBI" id="CHEBI:30616"/>
        <dbReference type="ChEBI" id="CHEBI:43474"/>
        <dbReference type="ChEBI" id="CHEBI:149470"/>
        <dbReference type="ChEBI" id="CHEBI:149473"/>
        <dbReference type="ChEBI" id="CHEBI:456216"/>
    </reaction>
</comment>
<keyword evidence="4 9" id="KW-0547">Nucleotide-binding</keyword>
<dbReference type="GO" id="GO:0009102">
    <property type="term" value="P:biotin biosynthetic process"/>
    <property type="evidence" value="ECO:0007669"/>
    <property type="project" value="UniProtKB-UniRule"/>
</dbReference>
<dbReference type="InterPro" id="IPR004472">
    <property type="entry name" value="DTB_synth_BioD"/>
</dbReference>
<dbReference type="HAMAP" id="MF_00336">
    <property type="entry name" value="BioD"/>
    <property type="match status" value="1"/>
</dbReference>
<dbReference type="GO" id="GO:0005829">
    <property type="term" value="C:cytosol"/>
    <property type="evidence" value="ECO:0007669"/>
    <property type="project" value="TreeGrafter"/>
</dbReference>
<dbReference type="RefSeq" id="WP_005939176.1">
    <property type="nucleotide sequence ID" value="NZ_KB890375.1"/>
</dbReference>
<dbReference type="NCBIfam" id="TIGR00347">
    <property type="entry name" value="bioD"/>
    <property type="match status" value="1"/>
</dbReference>
<dbReference type="AlphaFoldDB" id="U6RK15"/>
<keyword evidence="5 9" id="KW-0093">Biotin biosynthesis</keyword>
<gene>
    <name evidence="9" type="primary">bioD</name>
    <name evidence="10" type="ORF">HMPREF1534_01514</name>
</gene>
<evidence type="ECO:0000256" key="3">
    <source>
        <dbReference type="ARBA" id="ARBA00022723"/>
    </source>
</evidence>
<dbReference type="CDD" id="cd03109">
    <property type="entry name" value="DTBS"/>
    <property type="match status" value="1"/>
</dbReference>
<organism evidence="10 11">
    <name type="scientific">Phocaeicola massiliensis B84634 = Timone 84634 = DSM 17679 = JCM 13223</name>
    <dbReference type="NCBI Taxonomy" id="1121098"/>
    <lineage>
        <taxon>Bacteria</taxon>
        <taxon>Pseudomonadati</taxon>
        <taxon>Bacteroidota</taxon>
        <taxon>Bacteroidia</taxon>
        <taxon>Bacteroidales</taxon>
        <taxon>Bacteroidaceae</taxon>
        <taxon>Phocaeicola</taxon>
    </lineage>
</organism>
<dbReference type="Gene3D" id="3.40.50.300">
    <property type="entry name" value="P-loop containing nucleotide triphosphate hydrolases"/>
    <property type="match status" value="1"/>
</dbReference>
<dbReference type="STRING" id="1121098.HMPREF1534_01514"/>
<dbReference type="Proteomes" id="UP000017831">
    <property type="component" value="Unassembled WGS sequence"/>
</dbReference>
<keyword evidence="11" id="KW-1185">Reference proteome</keyword>
<keyword evidence="7 9" id="KW-0460">Magnesium</keyword>
<reference evidence="10 11" key="1">
    <citation type="submission" date="2013-04" db="EMBL/GenBank/DDBJ databases">
        <title>The Genome Sequence of Bacteroides massiliensis DSM 17679.</title>
        <authorList>
            <consortium name="The Broad Institute Genomics Platform"/>
            <person name="Earl A."/>
            <person name="Ward D."/>
            <person name="Feldgarden M."/>
            <person name="Gevers D."/>
            <person name="Martens E."/>
            <person name="Fenner L."/>
            <person name="Roux V."/>
            <person name="Mallet M.N."/>
            <person name="Raoult D."/>
            <person name="Walker B."/>
            <person name="Young S."/>
            <person name="Zeng Q."/>
            <person name="Gargeya S."/>
            <person name="Fitzgerald M."/>
            <person name="Haas B."/>
            <person name="Abouelleil A."/>
            <person name="Allen A.W."/>
            <person name="Alvarado L."/>
            <person name="Arachchi H.M."/>
            <person name="Berlin A.M."/>
            <person name="Chapman S.B."/>
            <person name="Gainer-Dewar J."/>
            <person name="Goldberg J."/>
            <person name="Griggs A."/>
            <person name="Gujja S."/>
            <person name="Hansen M."/>
            <person name="Howarth C."/>
            <person name="Imamovic A."/>
            <person name="Ireland A."/>
            <person name="Larimer J."/>
            <person name="McCowan C."/>
            <person name="Murphy C."/>
            <person name="Pearson M."/>
            <person name="Poon T.W."/>
            <person name="Priest M."/>
            <person name="Roberts A."/>
            <person name="Saif S."/>
            <person name="Shea T."/>
            <person name="Sisk P."/>
            <person name="Sykes S."/>
            <person name="Wortman J."/>
            <person name="Nusbaum C."/>
            <person name="Birren B."/>
        </authorList>
    </citation>
    <scope>NUCLEOTIDE SEQUENCE [LARGE SCALE GENOMIC DNA]</scope>
    <source>
        <strain evidence="11">B84634 / Timone 84634 / DSM 17679 / JCM 13223</strain>
    </source>
</reference>
<comment type="subunit">
    <text evidence="9">Homodimer.</text>
</comment>
<sequence length="214" mass="24325">MKKNVYFVSGIDTNIGKSYATAYLARVWREKGINVITQKFIQTGNPAGYSEDIELHRRLMGLEYLPEDEQGWTKPEIFSYPASPDLASRIDNRAVDFDKINHATSVLSERFDAVLVEGAGGLMVPLTPDCLTIDYIQHSGYPLVFVTSGRLGSVNHTLLSFEAIERRGISLHTVMYNLYPEGEDKIIQEDTENYIRHYMEKHFPEAEFVKVPCL</sequence>
<comment type="caution">
    <text evidence="10">The sequence shown here is derived from an EMBL/GenBank/DDBJ whole genome shotgun (WGS) entry which is preliminary data.</text>
</comment>
<feature type="binding site" evidence="9">
    <location>
        <position position="117"/>
    </location>
    <ligand>
        <name>Mg(2+)</name>
        <dbReference type="ChEBI" id="CHEBI:18420"/>
    </ligand>
</feature>
<keyword evidence="1 9" id="KW-0963">Cytoplasm</keyword>
<evidence type="ECO:0000256" key="2">
    <source>
        <dbReference type="ARBA" id="ARBA00022598"/>
    </source>
</evidence>
<dbReference type="Pfam" id="PF13500">
    <property type="entry name" value="AAA_26"/>
    <property type="match status" value="1"/>
</dbReference>
<feature type="binding site" evidence="9">
    <location>
        <begin position="117"/>
        <end position="120"/>
    </location>
    <ligand>
        <name>ATP</name>
        <dbReference type="ChEBI" id="CHEBI:30616"/>
    </ligand>
</feature>
<feature type="binding site" evidence="9">
    <location>
        <position position="18"/>
    </location>
    <ligand>
        <name>Mg(2+)</name>
        <dbReference type="ChEBI" id="CHEBI:18420"/>
    </ligand>
</feature>
<dbReference type="GeneID" id="60062499"/>
<evidence type="ECO:0000256" key="5">
    <source>
        <dbReference type="ARBA" id="ARBA00022756"/>
    </source>
</evidence>
<evidence type="ECO:0000256" key="7">
    <source>
        <dbReference type="ARBA" id="ARBA00022842"/>
    </source>
</evidence>
<dbReference type="PIRSF" id="PIRSF006755">
    <property type="entry name" value="DTB_synth"/>
    <property type="match status" value="1"/>
</dbReference>
<evidence type="ECO:0000256" key="9">
    <source>
        <dbReference type="HAMAP-Rule" id="MF_00336"/>
    </source>
</evidence>
<dbReference type="GO" id="GO:0004141">
    <property type="term" value="F:dethiobiotin synthase activity"/>
    <property type="evidence" value="ECO:0007669"/>
    <property type="project" value="UniProtKB-UniRule"/>
</dbReference>
<proteinExistence type="inferred from homology"/>
<keyword evidence="6 9" id="KW-0067">ATP-binding</keyword>
<comment type="pathway">
    <text evidence="9">Cofactor biosynthesis; biotin biosynthesis; biotin from 7,8-diaminononanoate: step 1/2.</text>
</comment>
<feature type="active site" evidence="9">
    <location>
        <position position="39"/>
    </location>
</feature>
<dbReference type="PATRIC" id="fig|1121098.3.peg.1533"/>
<comment type="function">
    <text evidence="9">Catalyzes a mechanistically unusual reaction, the ATP-dependent insertion of CO2 between the N7 and N8 nitrogen atoms of 7,8-diaminopelargonic acid (DAPA, also called 7,8-diammoniononanoate) to form a ureido ring.</text>
</comment>
<protein>
    <recommendedName>
        <fullName evidence="9">ATP-dependent dethiobiotin synthetase BioD</fullName>
        <ecNumber evidence="9">6.3.3.3</ecNumber>
    </recommendedName>
    <alternativeName>
        <fullName evidence="9">DTB synthetase</fullName>
        <shortName evidence="9">DTBS</shortName>
    </alternativeName>
    <alternativeName>
        <fullName evidence="9">Dethiobiotin synthase</fullName>
    </alternativeName>
</protein>
<evidence type="ECO:0000256" key="6">
    <source>
        <dbReference type="ARBA" id="ARBA00022840"/>
    </source>
</evidence>
<evidence type="ECO:0000256" key="8">
    <source>
        <dbReference type="ARBA" id="ARBA00047386"/>
    </source>
</evidence>
<dbReference type="InterPro" id="IPR027417">
    <property type="entry name" value="P-loop_NTPase"/>
</dbReference>
<feature type="binding site" evidence="9">
    <location>
        <position position="52"/>
    </location>
    <ligand>
        <name>Mg(2+)</name>
        <dbReference type="ChEBI" id="CHEBI:18420"/>
    </ligand>
</feature>
<comment type="catalytic activity">
    <reaction evidence="9">
        <text>(7R,8S)-7,8-diammoniononanoate + CO2 + ATP = (4R,5S)-dethiobiotin + ADP + phosphate + 3 H(+)</text>
        <dbReference type="Rhea" id="RHEA:15805"/>
        <dbReference type="ChEBI" id="CHEBI:15378"/>
        <dbReference type="ChEBI" id="CHEBI:16526"/>
        <dbReference type="ChEBI" id="CHEBI:30616"/>
        <dbReference type="ChEBI" id="CHEBI:43474"/>
        <dbReference type="ChEBI" id="CHEBI:149469"/>
        <dbReference type="ChEBI" id="CHEBI:149473"/>
        <dbReference type="ChEBI" id="CHEBI:456216"/>
        <dbReference type="EC" id="6.3.3.3"/>
    </reaction>
</comment>
<keyword evidence="3 9" id="KW-0479">Metal-binding</keyword>
<dbReference type="GO" id="GO:0005524">
    <property type="term" value="F:ATP binding"/>
    <property type="evidence" value="ECO:0007669"/>
    <property type="project" value="UniProtKB-UniRule"/>
</dbReference>
<name>U6RK15_9BACT</name>
<dbReference type="EMBL" id="AQHY01000019">
    <property type="protein sequence ID" value="EOA55528.1"/>
    <property type="molecule type" value="Genomic_DNA"/>
</dbReference>
<evidence type="ECO:0000256" key="4">
    <source>
        <dbReference type="ARBA" id="ARBA00022741"/>
    </source>
</evidence>